<dbReference type="PROSITE" id="PS51354">
    <property type="entry name" value="GLUTAREDOXIN_2"/>
    <property type="match status" value="1"/>
</dbReference>
<evidence type="ECO:0000256" key="3">
    <source>
        <dbReference type="ARBA" id="ARBA00022723"/>
    </source>
</evidence>
<dbReference type="GO" id="GO:0005759">
    <property type="term" value="C:mitochondrial matrix"/>
    <property type="evidence" value="ECO:0007669"/>
    <property type="project" value="TreeGrafter"/>
</dbReference>
<comment type="similarity">
    <text evidence="1">Belongs to the glutaredoxin family. CGFS subfamily.</text>
</comment>
<accession>A0A328DCJ1</accession>
<gene>
    <name evidence="8" type="ORF">DM860_015114</name>
</gene>
<dbReference type="Proteomes" id="UP000249390">
    <property type="component" value="Unassembled WGS sequence"/>
</dbReference>
<keyword evidence="5" id="KW-0411">Iron-sulfur</keyword>
<proteinExistence type="inferred from homology"/>
<evidence type="ECO:0000313" key="8">
    <source>
        <dbReference type="EMBL" id="RAL43224.1"/>
    </source>
</evidence>
<keyword evidence="3" id="KW-0479">Metal-binding</keyword>
<keyword evidence="9" id="KW-1185">Reference proteome</keyword>
<dbReference type="InterPro" id="IPR004480">
    <property type="entry name" value="Monothiol_GRX-rel"/>
</dbReference>
<sequence>MARLLSNILFRGLAAYPATHSSIVGFGSWYQVGNRYFSSESNDPDTHEDFRPTSKVESSGVSLKDIIEQDVKENPVMLYMKGVPELPRCGFSSLAVRVLQEYNVPISARNILDNYELKDAVKAFSHWPTFPQIFINGEFIGGSDIILSMHQVSTFHTHPSLCLCFLPVPNKMPKRFLFFSFRVTQSGELKEKLQNFSKQGKAE</sequence>
<dbReference type="SUPFAM" id="SSF52833">
    <property type="entry name" value="Thioredoxin-like"/>
    <property type="match status" value="1"/>
</dbReference>
<dbReference type="CDD" id="cd03028">
    <property type="entry name" value="GRX_PICOT_like"/>
    <property type="match status" value="1"/>
</dbReference>
<dbReference type="InterPro" id="IPR033658">
    <property type="entry name" value="GRX_PICOT-like"/>
</dbReference>
<dbReference type="Pfam" id="PF00462">
    <property type="entry name" value="Glutaredoxin"/>
    <property type="match status" value="1"/>
</dbReference>
<evidence type="ECO:0000313" key="9">
    <source>
        <dbReference type="Proteomes" id="UP000249390"/>
    </source>
</evidence>
<organism evidence="8 9">
    <name type="scientific">Cuscuta australis</name>
    <dbReference type="NCBI Taxonomy" id="267555"/>
    <lineage>
        <taxon>Eukaryota</taxon>
        <taxon>Viridiplantae</taxon>
        <taxon>Streptophyta</taxon>
        <taxon>Embryophyta</taxon>
        <taxon>Tracheophyta</taxon>
        <taxon>Spermatophyta</taxon>
        <taxon>Magnoliopsida</taxon>
        <taxon>eudicotyledons</taxon>
        <taxon>Gunneridae</taxon>
        <taxon>Pentapetalae</taxon>
        <taxon>asterids</taxon>
        <taxon>lamiids</taxon>
        <taxon>Solanales</taxon>
        <taxon>Convolvulaceae</taxon>
        <taxon>Cuscuteae</taxon>
        <taxon>Cuscuta</taxon>
        <taxon>Cuscuta subgen. Grammica</taxon>
        <taxon>Cuscuta sect. Cleistogrammica</taxon>
    </lineage>
</organism>
<evidence type="ECO:0000256" key="4">
    <source>
        <dbReference type="ARBA" id="ARBA00023004"/>
    </source>
</evidence>
<comment type="caution">
    <text evidence="8">The sequence shown here is derived from an EMBL/GenBank/DDBJ whole genome shotgun (WGS) entry which is preliminary data.</text>
</comment>
<dbReference type="InterPro" id="IPR002109">
    <property type="entry name" value="Glutaredoxin"/>
</dbReference>
<dbReference type="GO" id="GO:0046872">
    <property type="term" value="F:metal ion binding"/>
    <property type="evidence" value="ECO:0007669"/>
    <property type="project" value="UniProtKB-KW"/>
</dbReference>
<reference evidence="8 9" key="1">
    <citation type="submission" date="2018-06" db="EMBL/GenBank/DDBJ databases">
        <title>The Genome of Cuscuta australis (Dodder) Provides Insight into the Evolution of Plant Parasitism.</title>
        <authorList>
            <person name="Liu H."/>
        </authorList>
    </citation>
    <scope>NUCLEOTIDE SEQUENCE [LARGE SCALE GENOMIC DNA]</scope>
    <source>
        <strain evidence="9">cv. Yunnan</strain>
        <tissue evidence="8">Vines</tissue>
    </source>
</reference>
<evidence type="ECO:0000256" key="1">
    <source>
        <dbReference type="ARBA" id="ARBA00008983"/>
    </source>
</evidence>
<feature type="domain" description="Glutaredoxin" evidence="7">
    <location>
        <begin position="76"/>
        <end position="140"/>
    </location>
</feature>
<dbReference type="PANTHER" id="PTHR10293">
    <property type="entry name" value="GLUTAREDOXIN FAMILY MEMBER"/>
    <property type="match status" value="1"/>
</dbReference>
<keyword evidence="6" id="KW-0676">Redox-active center</keyword>
<dbReference type="AlphaFoldDB" id="A0A328DCJ1"/>
<dbReference type="GO" id="GO:0051537">
    <property type="term" value="F:2 iron, 2 sulfur cluster binding"/>
    <property type="evidence" value="ECO:0007669"/>
    <property type="project" value="UniProtKB-KW"/>
</dbReference>
<evidence type="ECO:0000256" key="5">
    <source>
        <dbReference type="ARBA" id="ARBA00023014"/>
    </source>
</evidence>
<dbReference type="EMBL" id="NQVE01000159">
    <property type="protein sequence ID" value="RAL43224.1"/>
    <property type="molecule type" value="Genomic_DNA"/>
</dbReference>
<dbReference type="PANTHER" id="PTHR10293:SF16">
    <property type="entry name" value="GLUTAREDOXIN-RELATED PROTEIN 5, MITOCHONDRIAL"/>
    <property type="match status" value="1"/>
</dbReference>
<evidence type="ECO:0000259" key="7">
    <source>
        <dbReference type="Pfam" id="PF00462"/>
    </source>
</evidence>
<dbReference type="Gene3D" id="3.40.30.10">
    <property type="entry name" value="Glutaredoxin"/>
    <property type="match status" value="1"/>
</dbReference>
<protein>
    <recommendedName>
        <fullName evidence="7">Glutaredoxin domain-containing protein</fullName>
    </recommendedName>
</protein>
<dbReference type="InterPro" id="IPR036249">
    <property type="entry name" value="Thioredoxin-like_sf"/>
</dbReference>
<name>A0A328DCJ1_9ASTE</name>
<keyword evidence="4" id="KW-0408">Iron</keyword>
<evidence type="ECO:0000256" key="2">
    <source>
        <dbReference type="ARBA" id="ARBA00022714"/>
    </source>
</evidence>
<evidence type="ECO:0000256" key="6">
    <source>
        <dbReference type="ARBA" id="ARBA00023284"/>
    </source>
</evidence>
<keyword evidence="2" id="KW-0001">2Fe-2S</keyword>